<feature type="region of interest" description="Disordered" evidence="1">
    <location>
        <begin position="1"/>
        <end position="29"/>
    </location>
</feature>
<organism evidence="2 3">
    <name type="scientific">Bombyx mandarina</name>
    <name type="common">Wild silk moth</name>
    <name type="synonym">Wild silkworm</name>
    <dbReference type="NCBI Taxonomy" id="7092"/>
    <lineage>
        <taxon>Eukaryota</taxon>
        <taxon>Metazoa</taxon>
        <taxon>Ecdysozoa</taxon>
        <taxon>Arthropoda</taxon>
        <taxon>Hexapoda</taxon>
        <taxon>Insecta</taxon>
        <taxon>Pterygota</taxon>
        <taxon>Neoptera</taxon>
        <taxon>Endopterygota</taxon>
        <taxon>Lepidoptera</taxon>
        <taxon>Glossata</taxon>
        <taxon>Ditrysia</taxon>
        <taxon>Bombycoidea</taxon>
        <taxon>Bombycidae</taxon>
        <taxon>Bombycinae</taxon>
        <taxon>Bombyx</taxon>
    </lineage>
</organism>
<dbReference type="OrthoDB" id="116216at2759"/>
<dbReference type="GeneID" id="114252422"/>
<evidence type="ECO:0000256" key="1">
    <source>
        <dbReference type="SAM" id="MobiDB-lite"/>
    </source>
</evidence>
<keyword evidence="2" id="KW-1185">Reference proteome</keyword>
<reference evidence="3" key="1">
    <citation type="submission" date="2025-08" db="UniProtKB">
        <authorList>
            <consortium name="RefSeq"/>
        </authorList>
    </citation>
    <scope>IDENTIFICATION</scope>
    <source>
        <tissue evidence="3">Silk gland</tissue>
    </source>
</reference>
<dbReference type="RefSeq" id="XP_028042697.1">
    <property type="nucleotide sequence ID" value="XM_028186896.1"/>
</dbReference>
<feature type="compositionally biased region" description="Polar residues" evidence="1">
    <location>
        <begin position="16"/>
        <end position="29"/>
    </location>
</feature>
<dbReference type="Proteomes" id="UP000504629">
    <property type="component" value="Unplaced"/>
</dbReference>
<protein>
    <submittedName>
        <fullName evidence="3">Uncharacterized protein LOC114252422</fullName>
    </submittedName>
</protein>
<dbReference type="AlphaFoldDB" id="A0A6J2KP13"/>
<accession>A0A6J2KP13</accession>
<sequence length="113" mass="12328">MTPTKPAATNGDVNEESLSPTSEVGSVQAQNVNGQITANDGWRALFEAQQTSMKLLVEALTKPPNLEDENITLPKFQPDDANTDARAWLATADICLSDREIQGIDRMKNSKQL</sequence>
<evidence type="ECO:0000313" key="3">
    <source>
        <dbReference type="RefSeq" id="XP_028042697.1"/>
    </source>
</evidence>
<evidence type="ECO:0000313" key="2">
    <source>
        <dbReference type="Proteomes" id="UP000504629"/>
    </source>
</evidence>
<gene>
    <name evidence="3" type="primary">LOC114252422</name>
</gene>
<name>A0A6J2KP13_BOMMA</name>
<dbReference type="KEGG" id="bman:114252422"/>
<proteinExistence type="predicted"/>